<dbReference type="AlphaFoldDB" id="A0A166EL95"/>
<organism evidence="2 3">
    <name type="scientific">Methanobrevibacter filiformis</name>
    <dbReference type="NCBI Taxonomy" id="55758"/>
    <lineage>
        <taxon>Archaea</taxon>
        <taxon>Methanobacteriati</taxon>
        <taxon>Methanobacteriota</taxon>
        <taxon>Methanomada group</taxon>
        <taxon>Methanobacteria</taxon>
        <taxon>Methanobacteriales</taxon>
        <taxon>Methanobacteriaceae</taxon>
        <taxon>Methanobrevibacter</taxon>
    </lineage>
</organism>
<dbReference type="InterPro" id="IPR007712">
    <property type="entry name" value="RelE/ParE_toxin"/>
</dbReference>
<dbReference type="SUPFAM" id="SSF143011">
    <property type="entry name" value="RelE-like"/>
    <property type="match status" value="1"/>
</dbReference>
<evidence type="ECO:0000313" key="3">
    <source>
        <dbReference type="Proteomes" id="UP000077066"/>
    </source>
</evidence>
<dbReference type="InterPro" id="IPR035093">
    <property type="entry name" value="RelE/ParE_toxin_dom_sf"/>
</dbReference>
<gene>
    <name evidence="2" type="ORF">MBFIL_04720</name>
</gene>
<dbReference type="NCBIfam" id="TIGR02385">
    <property type="entry name" value="RelE_StbE"/>
    <property type="match status" value="1"/>
</dbReference>
<dbReference type="Pfam" id="PF05016">
    <property type="entry name" value="ParE_toxin"/>
    <property type="match status" value="1"/>
</dbReference>
<comment type="caution">
    <text evidence="2">The sequence shown here is derived from an EMBL/GenBank/DDBJ whole genome shotgun (WGS) entry which is preliminary data.</text>
</comment>
<dbReference type="Proteomes" id="UP000077066">
    <property type="component" value="Unassembled WGS sequence"/>
</dbReference>
<name>A0A166EL95_9EURY</name>
<dbReference type="EMBL" id="LWMT01000065">
    <property type="protein sequence ID" value="KZX16781.1"/>
    <property type="molecule type" value="Genomic_DNA"/>
</dbReference>
<keyword evidence="1" id="KW-1277">Toxin-antitoxin system</keyword>
<dbReference type="PANTHER" id="PTHR35601:SF1">
    <property type="entry name" value="TOXIN RELE"/>
    <property type="match status" value="1"/>
</dbReference>
<sequence>MKRNLDYEINYSEKASKVLKKLVKKDKLLVKNIFNVVKEISHNPHDCENLKGKFEGAKKIRKGNYRIIFDIDDETTPRINVLKIGKRSNIYKKH</sequence>
<dbReference type="Gene3D" id="3.30.2310.20">
    <property type="entry name" value="RelE-like"/>
    <property type="match status" value="1"/>
</dbReference>
<evidence type="ECO:0000256" key="1">
    <source>
        <dbReference type="ARBA" id="ARBA00022649"/>
    </source>
</evidence>
<dbReference type="PANTHER" id="PTHR35601">
    <property type="entry name" value="TOXIN RELE"/>
    <property type="match status" value="1"/>
</dbReference>
<dbReference type="PATRIC" id="fig|55758.3.peg.526"/>
<keyword evidence="3" id="KW-1185">Reference proteome</keyword>
<evidence type="ECO:0000313" key="2">
    <source>
        <dbReference type="EMBL" id="KZX16781.1"/>
    </source>
</evidence>
<protein>
    <submittedName>
        <fullName evidence="2">Plasmid stabilization system protein</fullName>
    </submittedName>
</protein>
<accession>A0A166EL95</accession>
<reference evidence="2 3" key="1">
    <citation type="submission" date="2016-04" db="EMBL/GenBank/DDBJ databases">
        <title>Genome sequence of Methanobrevibacter filiformis DSM 11501.</title>
        <authorList>
            <person name="Poehlein A."/>
            <person name="Seedorf H."/>
            <person name="Daniel R."/>
        </authorList>
    </citation>
    <scope>NUCLEOTIDE SEQUENCE [LARGE SCALE GENOMIC DNA]</scope>
    <source>
        <strain evidence="2 3">DSM 11501</strain>
    </source>
</reference>
<proteinExistence type="predicted"/>